<evidence type="ECO:0000256" key="3">
    <source>
        <dbReference type="ARBA" id="ARBA00023163"/>
    </source>
</evidence>
<dbReference type="Gene3D" id="2.30.18.10">
    <property type="entry name" value="Transcription factor IIA (TFIIA), beta-barrel domain"/>
    <property type="match status" value="1"/>
</dbReference>
<dbReference type="PANTHER" id="PTHR12694:SF8">
    <property type="entry name" value="TRANSCRIPTION INITIATION FACTOR IIA SUBUNIT 1"/>
    <property type="match status" value="1"/>
</dbReference>
<evidence type="ECO:0000256" key="5">
    <source>
        <dbReference type="SAM" id="MobiDB-lite"/>
    </source>
</evidence>
<dbReference type="FunFam" id="1.10.287.100:FF:000001">
    <property type="entry name" value="Transcription initiation factor IIA subunit"/>
    <property type="match status" value="1"/>
</dbReference>
<dbReference type="PANTHER" id="PTHR12694">
    <property type="entry name" value="TRANSCRIPTION INITIATION FACTOR IIA SUBUNIT 1"/>
    <property type="match status" value="1"/>
</dbReference>
<keyword evidence="3" id="KW-0804">Transcription</keyword>
<reference evidence="6 7" key="1">
    <citation type="submission" date="2020-08" db="EMBL/GenBank/DDBJ databases">
        <authorList>
            <person name="Koutsovoulos G."/>
            <person name="Danchin GJ E."/>
        </authorList>
    </citation>
    <scope>NUCLEOTIDE SEQUENCE [LARGE SCALE GENOMIC DNA]</scope>
</reference>
<feature type="compositionally biased region" description="Polar residues" evidence="5">
    <location>
        <begin position="120"/>
        <end position="151"/>
    </location>
</feature>
<comment type="similarity">
    <text evidence="2">Belongs to the TFIIA subunit 1 family.</text>
</comment>
<dbReference type="InterPro" id="IPR009088">
    <property type="entry name" value="TFIIA_b-brl"/>
</dbReference>
<dbReference type="InterPro" id="IPR004855">
    <property type="entry name" value="TFIIA_asu/bsu"/>
</dbReference>
<keyword evidence="4" id="KW-0539">Nucleus</keyword>
<feature type="region of interest" description="Disordered" evidence="5">
    <location>
        <begin position="261"/>
        <end position="328"/>
    </location>
</feature>
<dbReference type="Proteomes" id="UP000580250">
    <property type="component" value="Unassembled WGS sequence"/>
</dbReference>
<evidence type="ECO:0000256" key="2">
    <source>
        <dbReference type="ARBA" id="ARBA00010059"/>
    </source>
</evidence>
<dbReference type="CDD" id="cd07976">
    <property type="entry name" value="TFIIA_alpha_beta_like"/>
    <property type="match status" value="1"/>
</dbReference>
<dbReference type="GO" id="GO:0006367">
    <property type="term" value="P:transcription initiation at RNA polymerase II promoter"/>
    <property type="evidence" value="ECO:0007669"/>
    <property type="project" value="InterPro"/>
</dbReference>
<organism evidence="6 7">
    <name type="scientific">Meloidogyne enterolobii</name>
    <name type="common">Root-knot nematode worm</name>
    <name type="synonym">Meloidogyne mayaguensis</name>
    <dbReference type="NCBI Taxonomy" id="390850"/>
    <lineage>
        <taxon>Eukaryota</taxon>
        <taxon>Metazoa</taxon>
        <taxon>Ecdysozoa</taxon>
        <taxon>Nematoda</taxon>
        <taxon>Chromadorea</taxon>
        <taxon>Rhabditida</taxon>
        <taxon>Tylenchina</taxon>
        <taxon>Tylenchomorpha</taxon>
        <taxon>Tylenchoidea</taxon>
        <taxon>Meloidogynidae</taxon>
        <taxon>Meloidogyninae</taxon>
        <taxon>Meloidogyne</taxon>
    </lineage>
</organism>
<proteinExistence type="inferred from homology"/>
<evidence type="ECO:0000313" key="6">
    <source>
        <dbReference type="EMBL" id="CAD2165008.1"/>
    </source>
</evidence>
<dbReference type="SUPFAM" id="SSF47396">
    <property type="entry name" value="Transcription factor IIA (TFIIA), alpha-helical domain"/>
    <property type="match status" value="1"/>
</dbReference>
<sequence>MFCIMPNTLWRKNRERDKRNKETIIQWNCNSLYIFLIFSDLMATQQGFGVEEIYRGVISDVVSQVREAFLDEGIDIEVLQQLKKAWETKIQASGAVDLDARPPPPPAQPPPTKQSRHHTTQNTSTQRPSTSDQTPGTSQRPSSSEQVQGTSAAAAPQQQKTLAVSTQQQQQQNLPQLPAPLQNPVQLLNLPTQMLNAAVQFPPGILPPGSQCAIIEGPNGPNFVLLNPQMQLSLDSQAQLILQQNAGNPSFRRPVQEIATKKENSNQHLPQLDGGGPGMTDSSSEEEQEDDPLKRYAGLEDETAQQESPAEEEVPLNSDDDQSDDEDLDTLFDADNVVVCQFEKVHRARNKWKFILKDGVMQIKGKDYCFHKSNGEAEW</sequence>
<dbReference type="GO" id="GO:0005672">
    <property type="term" value="C:transcription factor TFIIA complex"/>
    <property type="evidence" value="ECO:0007669"/>
    <property type="project" value="InterPro"/>
</dbReference>
<comment type="subcellular location">
    <subcellularLocation>
        <location evidence="1">Nucleus</location>
    </subcellularLocation>
</comment>
<accession>A0A6V7UT89</accession>
<feature type="compositionally biased region" description="Low complexity" evidence="5">
    <location>
        <begin position="157"/>
        <end position="173"/>
    </location>
</feature>
<dbReference type="EMBL" id="CAJEWN010000106">
    <property type="protein sequence ID" value="CAD2165008.1"/>
    <property type="molecule type" value="Genomic_DNA"/>
</dbReference>
<dbReference type="AlphaFoldDB" id="A0A6V7UT89"/>
<feature type="compositionally biased region" description="Acidic residues" evidence="5">
    <location>
        <begin position="299"/>
        <end position="328"/>
    </location>
</feature>
<evidence type="ECO:0000256" key="4">
    <source>
        <dbReference type="ARBA" id="ARBA00023242"/>
    </source>
</evidence>
<evidence type="ECO:0000313" key="7">
    <source>
        <dbReference type="Proteomes" id="UP000580250"/>
    </source>
</evidence>
<feature type="region of interest" description="Disordered" evidence="5">
    <location>
        <begin position="94"/>
        <end position="173"/>
    </location>
</feature>
<dbReference type="SMART" id="SM01371">
    <property type="entry name" value="TFIIA"/>
    <property type="match status" value="1"/>
</dbReference>
<protein>
    <submittedName>
        <fullName evidence="6">Uncharacterized protein</fullName>
    </submittedName>
</protein>
<evidence type="ECO:0000256" key="1">
    <source>
        <dbReference type="ARBA" id="ARBA00004123"/>
    </source>
</evidence>
<feature type="compositionally biased region" description="Pro residues" evidence="5">
    <location>
        <begin position="101"/>
        <end position="112"/>
    </location>
</feature>
<comment type="caution">
    <text evidence="6">The sequence shown here is derived from an EMBL/GenBank/DDBJ whole genome shotgun (WGS) entry which is preliminary data.</text>
</comment>
<gene>
    <name evidence="6" type="ORF">MENT_LOCUS16906</name>
</gene>
<dbReference type="FunFam" id="2.30.18.10:FF:000008">
    <property type="entry name" value="Transcription factor TFIIA complex large subunit"/>
    <property type="match status" value="1"/>
</dbReference>
<dbReference type="OrthoDB" id="6275927at2759"/>
<dbReference type="Gene3D" id="1.10.287.100">
    <property type="match status" value="1"/>
</dbReference>
<dbReference type="SUPFAM" id="SSF50784">
    <property type="entry name" value="Transcription factor IIA (TFIIA), beta-barrel domain"/>
    <property type="match status" value="1"/>
</dbReference>
<name>A0A6V7UT89_MELEN</name>
<dbReference type="Pfam" id="PF03153">
    <property type="entry name" value="TFIIA"/>
    <property type="match status" value="1"/>
</dbReference>